<protein>
    <submittedName>
        <fullName evidence="1">Uncharacterized protein</fullName>
    </submittedName>
</protein>
<organism evidence="1 2">
    <name type="scientific">Chlamydia pecorum (strain ATCC VR-628 / DSM 29919 / E58)</name>
    <name type="common">Chlamydophila pecorum</name>
    <dbReference type="NCBI Taxonomy" id="331635"/>
    <lineage>
        <taxon>Bacteria</taxon>
        <taxon>Pseudomonadati</taxon>
        <taxon>Chlamydiota</taxon>
        <taxon>Chlamydiia</taxon>
        <taxon>Chlamydiales</taxon>
        <taxon>Chlamydiaceae</taxon>
        <taxon>Chlamydia/Chlamydophila group</taxon>
        <taxon>Chlamydia</taxon>
    </lineage>
</organism>
<name>A0AA34WI08_CHLPE</name>
<evidence type="ECO:0000313" key="2">
    <source>
        <dbReference type="Proteomes" id="UP000008305"/>
    </source>
</evidence>
<proteinExistence type="predicted"/>
<dbReference type="GeneID" id="99718504"/>
<dbReference type="AlphaFoldDB" id="A0AA34WI08"/>
<dbReference type="KEGG" id="cpm:G5S_0473"/>
<keyword evidence="2" id="KW-1185">Reference proteome</keyword>
<dbReference type="RefSeq" id="WP_013712538.1">
    <property type="nucleotide sequence ID" value="NC_015408.1"/>
</dbReference>
<accession>A0AA34WI08</accession>
<sequence length="104" mass="12197">MNEDALLLLLRKKKGLFLAILDLTETEGALSTIELERVLKQKKTLLACIDKIDLQIQEYHYSFPSPLPQELQEELVELRQVIKKILETDKLNYLQRKKELGLYE</sequence>
<gene>
    <name evidence="1" type="ordered locus">G5S_0473</name>
</gene>
<dbReference type="EMBL" id="CP002608">
    <property type="protein sequence ID" value="AEB41460.1"/>
    <property type="molecule type" value="Genomic_DNA"/>
</dbReference>
<dbReference type="Proteomes" id="UP000008305">
    <property type="component" value="Chromosome"/>
</dbReference>
<evidence type="ECO:0000313" key="1">
    <source>
        <dbReference type="EMBL" id="AEB41460.1"/>
    </source>
</evidence>
<reference evidence="1 2" key="1">
    <citation type="journal article" date="2011" name="J. Bacteriol.">
        <title>Genome sequence of the obligate intracellular animal pathogen Chlamydia pecorum E58.</title>
        <authorList>
            <person name="Mojica S."/>
            <person name="Huot Creasy H."/>
            <person name="Daugherty S."/>
            <person name="Read T.D."/>
            <person name="Kim T."/>
            <person name="Kaltenboeck B."/>
            <person name="Bavoil P."/>
            <person name="Myers G.S."/>
        </authorList>
    </citation>
    <scope>NUCLEOTIDE SEQUENCE [LARGE SCALE GENOMIC DNA]</scope>
    <source>
        <strain evidence="1 2">E58</strain>
    </source>
</reference>